<keyword evidence="1" id="KW-0540">Nuclease</keyword>
<dbReference type="PANTHER" id="PTHR30591">
    <property type="entry name" value="RECBCD ENZYME SUBUNIT RECC"/>
    <property type="match status" value="1"/>
</dbReference>
<organism evidence="11 12">
    <name type="scientific">Gemmatimonas groenlandica</name>
    <dbReference type="NCBI Taxonomy" id="2732249"/>
    <lineage>
        <taxon>Bacteria</taxon>
        <taxon>Pseudomonadati</taxon>
        <taxon>Gemmatimonadota</taxon>
        <taxon>Gemmatimonadia</taxon>
        <taxon>Gemmatimonadales</taxon>
        <taxon>Gemmatimonadaceae</taxon>
        <taxon>Gemmatimonas</taxon>
    </lineage>
</organism>
<name>A0A6M4IWX0_9BACT</name>
<protein>
    <submittedName>
        <fullName evidence="11">Exodeoxyribonuclease V subunit gamma</fullName>
    </submittedName>
</protein>
<keyword evidence="12" id="KW-1185">Reference proteome</keyword>
<keyword evidence="5" id="KW-0347">Helicase</keyword>
<dbReference type="GO" id="GO:0008854">
    <property type="term" value="F:exodeoxyribonuclease V activity"/>
    <property type="evidence" value="ECO:0007669"/>
    <property type="project" value="InterPro"/>
</dbReference>
<dbReference type="InterPro" id="IPR041500">
    <property type="entry name" value="RecC_C"/>
</dbReference>
<dbReference type="RefSeq" id="WP_171226827.1">
    <property type="nucleotide sequence ID" value="NZ_CP053085.1"/>
</dbReference>
<dbReference type="Pfam" id="PF17946">
    <property type="entry name" value="RecC_C"/>
    <property type="match status" value="1"/>
</dbReference>
<dbReference type="InterPro" id="IPR006697">
    <property type="entry name" value="RecC"/>
</dbReference>
<evidence type="ECO:0000256" key="3">
    <source>
        <dbReference type="ARBA" id="ARBA00022763"/>
    </source>
</evidence>
<dbReference type="SUPFAM" id="SSF52980">
    <property type="entry name" value="Restriction endonuclease-like"/>
    <property type="match status" value="1"/>
</dbReference>
<keyword evidence="2" id="KW-0547">Nucleotide-binding</keyword>
<evidence type="ECO:0000256" key="4">
    <source>
        <dbReference type="ARBA" id="ARBA00022801"/>
    </source>
</evidence>
<feature type="domain" description="RecC C-terminal" evidence="10">
    <location>
        <begin position="764"/>
        <end position="987"/>
    </location>
</feature>
<dbReference type="InterPro" id="IPR027417">
    <property type="entry name" value="P-loop_NTPase"/>
</dbReference>
<dbReference type="GO" id="GO:0003677">
    <property type="term" value="F:DNA binding"/>
    <property type="evidence" value="ECO:0007669"/>
    <property type="project" value="UniProtKB-KW"/>
</dbReference>
<dbReference type="PANTHER" id="PTHR30591:SF1">
    <property type="entry name" value="RECBCD ENZYME SUBUNIT RECC"/>
    <property type="match status" value="1"/>
</dbReference>
<dbReference type="Gene3D" id="1.10.10.160">
    <property type="match status" value="1"/>
</dbReference>
<dbReference type="Proteomes" id="UP000500938">
    <property type="component" value="Chromosome"/>
</dbReference>
<reference evidence="11 12" key="1">
    <citation type="submission" date="2020-05" db="EMBL/GenBank/DDBJ databases">
        <title>Complete genome sequence of Gemmatimonas greenlandica TET16.</title>
        <authorList>
            <person name="Zeng Y."/>
        </authorList>
    </citation>
    <scope>NUCLEOTIDE SEQUENCE [LARGE SCALE GENOMIC DNA]</scope>
    <source>
        <strain evidence="11 12">TET16</strain>
    </source>
</reference>
<keyword evidence="4" id="KW-0378">Hydrolase</keyword>
<evidence type="ECO:0000256" key="8">
    <source>
        <dbReference type="ARBA" id="ARBA00023125"/>
    </source>
</evidence>
<dbReference type="InterPro" id="IPR011335">
    <property type="entry name" value="Restrct_endonuc-II-like"/>
</dbReference>
<dbReference type="Gene3D" id="3.40.50.10930">
    <property type="match status" value="1"/>
</dbReference>
<evidence type="ECO:0000256" key="6">
    <source>
        <dbReference type="ARBA" id="ARBA00022839"/>
    </source>
</evidence>
<keyword evidence="9" id="KW-0234">DNA repair</keyword>
<dbReference type="GO" id="GO:0004386">
    <property type="term" value="F:helicase activity"/>
    <property type="evidence" value="ECO:0007669"/>
    <property type="project" value="UniProtKB-KW"/>
</dbReference>
<gene>
    <name evidence="11" type="ORF">HKW67_18700</name>
</gene>
<evidence type="ECO:0000259" key="10">
    <source>
        <dbReference type="Pfam" id="PF17946"/>
    </source>
</evidence>
<evidence type="ECO:0000256" key="2">
    <source>
        <dbReference type="ARBA" id="ARBA00022741"/>
    </source>
</evidence>
<dbReference type="GO" id="GO:0006281">
    <property type="term" value="P:DNA repair"/>
    <property type="evidence" value="ECO:0007669"/>
    <property type="project" value="UniProtKB-KW"/>
</dbReference>
<dbReference type="GO" id="GO:0006310">
    <property type="term" value="P:DNA recombination"/>
    <property type="evidence" value="ECO:0007669"/>
    <property type="project" value="TreeGrafter"/>
</dbReference>
<accession>A0A6M4IWX0</accession>
<dbReference type="EMBL" id="CP053085">
    <property type="protein sequence ID" value="QJR37392.1"/>
    <property type="molecule type" value="Genomic_DNA"/>
</dbReference>
<keyword evidence="7" id="KW-0067">ATP-binding</keyword>
<dbReference type="InterPro" id="IPR013986">
    <property type="entry name" value="DExx_box_DNA_helicase_dom_sf"/>
</dbReference>
<dbReference type="Gene3D" id="3.40.50.300">
    <property type="entry name" value="P-loop containing nucleotide triphosphate hydrolases"/>
    <property type="match status" value="2"/>
</dbReference>
<keyword evidence="6" id="KW-0269">Exonuclease</keyword>
<dbReference type="SUPFAM" id="SSF52540">
    <property type="entry name" value="P-loop containing nucleoside triphosphate hydrolases"/>
    <property type="match status" value="2"/>
</dbReference>
<evidence type="ECO:0000313" key="12">
    <source>
        <dbReference type="Proteomes" id="UP000500938"/>
    </source>
</evidence>
<dbReference type="GO" id="GO:0005524">
    <property type="term" value="F:ATP binding"/>
    <property type="evidence" value="ECO:0007669"/>
    <property type="project" value="UniProtKB-KW"/>
</dbReference>
<evidence type="ECO:0000256" key="9">
    <source>
        <dbReference type="ARBA" id="ARBA00023204"/>
    </source>
</evidence>
<dbReference type="HAMAP" id="MF_01486">
    <property type="entry name" value="RecC"/>
    <property type="match status" value="1"/>
</dbReference>
<evidence type="ECO:0000256" key="5">
    <source>
        <dbReference type="ARBA" id="ARBA00022806"/>
    </source>
</evidence>
<keyword evidence="8" id="KW-0238">DNA-binding</keyword>
<dbReference type="Pfam" id="PF04257">
    <property type="entry name" value="Exonuc_V_gamma"/>
    <property type="match status" value="1"/>
</dbReference>
<evidence type="ECO:0000256" key="7">
    <source>
        <dbReference type="ARBA" id="ARBA00022840"/>
    </source>
</evidence>
<keyword evidence="3" id="KW-0227">DNA damage</keyword>
<dbReference type="PIRSF" id="PIRSF000980">
    <property type="entry name" value="RecC"/>
    <property type="match status" value="1"/>
</dbReference>
<sequence length="1073" mass="117173">MNVYIAPRLGVLRDHLIARLQAAPLPPRDTEIIVVQSQGMRQWLTLAMADALGCAGSVELPFPARFVRSLAASVGMSERDVDPFSRESMTWRVDDLLRDVDPGDQRYTALSRYLGDGDDRMRFGLAAQVAARFDDYQLFRHDLLEAWERGEHPLNSPHERWQAALWRALCANGAEHGARRLTRLLAHIHAAPPGSLSLPARVSVFGVSSLPPRIIELLAAIARHTEVTVYAALLPDHAASAETTPHPLAKAFGSQGQVLQRLLVAQGATVTALHDESASGSATLLALLQQEMASAGDRRANGSSELTLSADDTSLRVHAAHGKLRELEIIRDQIGHAFVTDRTLRPHDVLLLVPDISDWAPLVQSVFGANDGSVTLPFTVADRRRRDESVAAAVLRLLSLEGGRLTHSEVFGVLEQPAIHTAAGLDDGQVEYLAQITREANVRWGYDDEALARLALPAADMPTWRTGLDRLLLGQMAGAFPELVLGVLPQAGDTVGDPAAIAALSQWIDMLAVTLQSWRQSRSIADWSAALSEFLDLVVQPTSADEREGLNTVRLVMQALSTTAEQTGYTALVPFSVVRDWLEQELADDSFGSGFLSGRLTVAALKPMRSVPFKVIAVAGLDDAAFPRRDRRPAFDLLSCEARDGDRNLRDDDRQLFLDLLMAAESRVVLTYSGNDPRDNAARAPSIVVDELLDHLDRRTNGSARAKLVLRHPLQAFSDRYVSTDDPRLISFSPLAGKASVPADADGFPFFVDTVPDLVNDDVAEISLRNLTSFWSNPSQWFCEQVLRLRLPDAGATDSPDSELHWLNKLKQGGVRADILRSVMTGRRDVEWMQRQLVAVGKLPPGALGASWFTRLENEARPVIDALPEGARTSAALTVLGTDWCITGAVEGVIENARYVVRTGSVSARHRIVAWVEHVVMCAARQQGAEVPGTTVLTYPDSKKEKAIVESMIEVPNATDVLDGWISAMHDARRAPLPFFPNAAEAYRASMVHNAKIALNPKSRAKAQLPIKKAVAAFRGNDFGAPGDESDPYLQLCFRDTLAFDASDAEFVRLTTMLFEPSWSPHMVAGAGL</sequence>
<dbReference type="AlphaFoldDB" id="A0A6M4IWX0"/>
<evidence type="ECO:0000256" key="1">
    <source>
        <dbReference type="ARBA" id="ARBA00022722"/>
    </source>
</evidence>
<dbReference type="KEGG" id="ggr:HKW67_18700"/>
<evidence type="ECO:0000313" key="11">
    <source>
        <dbReference type="EMBL" id="QJR37392.1"/>
    </source>
</evidence>
<proteinExistence type="inferred from homology"/>
<dbReference type="GO" id="GO:0009338">
    <property type="term" value="C:exodeoxyribonuclease V complex"/>
    <property type="evidence" value="ECO:0007669"/>
    <property type="project" value="InterPro"/>
</dbReference>